<name>A0A8S5MC10_9CAUD</name>
<accession>A0A8S5MC10</accession>
<sequence>MTQIHTGDIVNLVHEKEMIKKWQMWNCLKRK</sequence>
<organism evidence="1">
    <name type="scientific">Siphoviridae sp. ctHjy10</name>
    <dbReference type="NCBI Taxonomy" id="2826234"/>
    <lineage>
        <taxon>Viruses</taxon>
        <taxon>Duplodnaviria</taxon>
        <taxon>Heunggongvirae</taxon>
        <taxon>Uroviricota</taxon>
        <taxon>Caudoviricetes</taxon>
    </lineage>
</organism>
<reference evidence="1" key="1">
    <citation type="journal article" date="2021" name="Proc. Natl. Acad. Sci. U.S.A.">
        <title>A Catalog of Tens of Thousands of Viruses from Human Metagenomes Reveals Hidden Associations with Chronic Diseases.</title>
        <authorList>
            <person name="Tisza M.J."/>
            <person name="Buck C.B."/>
        </authorList>
    </citation>
    <scope>NUCLEOTIDE SEQUENCE</scope>
    <source>
        <strain evidence="1">CtHjy10</strain>
    </source>
</reference>
<evidence type="ECO:0000313" key="1">
    <source>
        <dbReference type="EMBL" id="DAD79764.1"/>
    </source>
</evidence>
<proteinExistence type="predicted"/>
<protein>
    <submittedName>
        <fullName evidence="1">Uncharacterized protein</fullName>
    </submittedName>
</protein>
<dbReference type="EMBL" id="BK014871">
    <property type="protein sequence ID" value="DAD79764.1"/>
    <property type="molecule type" value="Genomic_DNA"/>
</dbReference>